<accession>A0AAV4G3E2</accession>
<evidence type="ECO:0000313" key="3">
    <source>
        <dbReference type="EMBL" id="GFR79458.1"/>
    </source>
</evidence>
<reference evidence="3 4" key="1">
    <citation type="journal article" date="2021" name="Elife">
        <title>Chloroplast acquisition without the gene transfer in kleptoplastic sea slugs, Plakobranchus ocellatus.</title>
        <authorList>
            <person name="Maeda T."/>
            <person name="Takahashi S."/>
            <person name="Yoshida T."/>
            <person name="Shimamura S."/>
            <person name="Takaki Y."/>
            <person name="Nagai Y."/>
            <person name="Toyoda A."/>
            <person name="Suzuki Y."/>
            <person name="Arimoto A."/>
            <person name="Ishii H."/>
            <person name="Satoh N."/>
            <person name="Nishiyama T."/>
            <person name="Hasebe M."/>
            <person name="Maruyama T."/>
            <person name="Minagawa J."/>
            <person name="Obokata J."/>
            <person name="Shigenobu S."/>
        </authorList>
    </citation>
    <scope>NUCLEOTIDE SEQUENCE [LARGE SCALE GENOMIC DNA]</scope>
</reference>
<dbReference type="Proteomes" id="UP000762676">
    <property type="component" value="Unassembled WGS sequence"/>
</dbReference>
<evidence type="ECO:0000313" key="4">
    <source>
        <dbReference type="Proteomes" id="UP000762676"/>
    </source>
</evidence>
<feature type="compositionally biased region" description="Basic and acidic residues" evidence="1">
    <location>
        <begin position="102"/>
        <end position="127"/>
    </location>
</feature>
<comment type="caution">
    <text evidence="3">The sequence shown here is derived from an EMBL/GenBank/DDBJ whole genome shotgun (WGS) entry which is preliminary data.</text>
</comment>
<gene>
    <name evidence="3" type="ORF">ElyMa_005875500</name>
</gene>
<organism evidence="3 4">
    <name type="scientific">Elysia marginata</name>
    <dbReference type="NCBI Taxonomy" id="1093978"/>
    <lineage>
        <taxon>Eukaryota</taxon>
        <taxon>Metazoa</taxon>
        <taxon>Spiralia</taxon>
        <taxon>Lophotrochozoa</taxon>
        <taxon>Mollusca</taxon>
        <taxon>Gastropoda</taxon>
        <taxon>Heterobranchia</taxon>
        <taxon>Euthyneura</taxon>
        <taxon>Panpulmonata</taxon>
        <taxon>Sacoglossa</taxon>
        <taxon>Placobranchoidea</taxon>
        <taxon>Plakobranchidae</taxon>
        <taxon>Elysia</taxon>
    </lineage>
</organism>
<evidence type="ECO:0000259" key="2">
    <source>
        <dbReference type="Pfam" id="PF00078"/>
    </source>
</evidence>
<dbReference type="EMBL" id="BMAT01011802">
    <property type="protein sequence ID" value="GFR79458.1"/>
    <property type="molecule type" value="Genomic_DNA"/>
</dbReference>
<dbReference type="Pfam" id="PF00078">
    <property type="entry name" value="RVT_1"/>
    <property type="match status" value="1"/>
</dbReference>
<feature type="region of interest" description="Disordered" evidence="1">
    <location>
        <begin position="101"/>
        <end position="127"/>
    </location>
</feature>
<name>A0AAV4G3E2_9GAST</name>
<dbReference type="InterPro" id="IPR043502">
    <property type="entry name" value="DNA/RNA_pol_sf"/>
</dbReference>
<protein>
    <submittedName>
        <fullName evidence="3">Retrovirus-related Pol polyprotein from type-1 retrotransposable element R2</fullName>
    </submittedName>
</protein>
<dbReference type="AlphaFoldDB" id="A0AAV4G3E2"/>
<dbReference type="PANTHER" id="PTHR47027:SF20">
    <property type="entry name" value="REVERSE TRANSCRIPTASE-LIKE PROTEIN WITH RNA-DIRECTED DNA POLYMERASE DOMAIN"/>
    <property type="match status" value="1"/>
</dbReference>
<sequence length="489" mass="57005">MNLKFVMRDKLRYDVDKLKNKNIREEFCLKLHNRFKLLESVDNDQNTDTIKTLSSNLEIAYTDAAKDVLGFRRNKTKPWISQESWTRIHERKEIHKKLIGTKSERLKQRHRDDYKQKDKDVKKQLKQDKKNWLEAKAKEAEEAARNQHSKTRYSIVKTLTNERPRQSTAIKDKENNIITNSEDRKKRWKEHFNVKTLNRNEPVNPVIEEEAPVEEIDSISTDPPTLEKINKALKSLKNGKAAGVDSIQTELLKSDPELTSSKIKQLLDEVWREERTPHRWIKGLIVKLPKKGKLIRLVKALYDGFQCAVIDEDKTTEWFNINTGVKQGCNMSGFLFLLAIDWIIKNTVGNGENGIRWKFMRKLNDLDFADDIALLSSTQQHLQKKTDNLVLLSHRTGLRVNPEKCKTLRIYEKSTDKIRVDNATLEDVETFHYLGAVVSKIDGGFKDLQNRLTKARSTFCRLRKLWSSTSVSQHTKIKLYKTLVMPVLI</sequence>
<dbReference type="SUPFAM" id="SSF56672">
    <property type="entry name" value="DNA/RNA polymerases"/>
    <property type="match status" value="1"/>
</dbReference>
<dbReference type="PANTHER" id="PTHR47027">
    <property type="entry name" value="REVERSE TRANSCRIPTASE DOMAIN-CONTAINING PROTEIN"/>
    <property type="match status" value="1"/>
</dbReference>
<dbReference type="InterPro" id="IPR000477">
    <property type="entry name" value="RT_dom"/>
</dbReference>
<feature type="domain" description="Reverse transcriptase" evidence="2">
    <location>
        <begin position="297"/>
        <end position="436"/>
    </location>
</feature>
<proteinExistence type="predicted"/>
<evidence type="ECO:0000256" key="1">
    <source>
        <dbReference type="SAM" id="MobiDB-lite"/>
    </source>
</evidence>
<keyword evidence="4" id="KW-1185">Reference proteome</keyword>